<reference evidence="11 12" key="1">
    <citation type="submission" date="2021-06" db="EMBL/GenBank/DDBJ databases">
        <title>Caerostris extrusa draft genome.</title>
        <authorList>
            <person name="Kono N."/>
            <person name="Arakawa K."/>
        </authorList>
    </citation>
    <scope>NUCLEOTIDE SEQUENCE [LARGE SCALE GENOMIC DNA]</scope>
</reference>
<dbReference type="PANTHER" id="PTHR15402">
    <property type="entry name" value="TRANSCRIPTION FACTOR-LIKE 5 PROTEIN"/>
    <property type="match status" value="1"/>
</dbReference>
<evidence type="ECO:0000256" key="9">
    <source>
        <dbReference type="SAM" id="MobiDB-lite"/>
    </source>
</evidence>
<comment type="subcellular location">
    <subcellularLocation>
        <location evidence="1">Nucleus</location>
    </subcellularLocation>
</comment>
<evidence type="ECO:0000256" key="4">
    <source>
        <dbReference type="ARBA" id="ARBA00022871"/>
    </source>
</evidence>
<feature type="compositionally biased region" description="Polar residues" evidence="9">
    <location>
        <begin position="273"/>
        <end position="287"/>
    </location>
</feature>
<evidence type="ECO:0000256" key="1">
    <source>
        <dbReference type="ARBA" id="ARBA00004123"/>
    </source>
</evidence>
<dbReference type="InterPro" id="IPR039583">
    <property type="entry name" value="TCFL5/SOLH1/2"/>
</dbReference>
<dbReference type="PANTHER" id="PTHR15402:SF2">
    <property type="entry name" value="TRANSCRIPTION FACTOR LIKE 5"/>
    <property type="match status" value="1"/>
</dbReference>
<evidence type="ECO:0000256" key="3">
    <source>
        <dbReference type="ARBA" id="ARBA00022782"/>
    </source>
</evidence>
<dbReference type="GO" id="GO:0005634">
    <property type="term" value="C:nucleus"/>
    <property type="evidence" value="ECO:0007669"/>
    <property type="project" value="UniProtKB-SubCell"/>
</dbReference>
<sequence>MDSETTYHFEKDDINIIGVKESDGECSSFIENHEESICKTLNYENEFQSINHEHFNETTIHELETKPKQCEEDVNIIINSSITLNPIVSQDHKSEYNEHTYKDHATLKTITTSSAGEYKQEPYRGSARLVRLQAATNQSTENRTSSGCDISITNSSSITVSSEDLSSRLYTSEISNVTENQHIICSEGEYQFLSPKITSESSQMSETAFTSMLQHDNSSSNDTSNVMYERIVFNDSSTSLADLTVPRNDKLTPCTSTEAKSPMWIVNSSNSRASNDTSVYVSDNSNLQYHDDSQDTTSDYQSSTNLDDVPDTQEMQRFITADNQVVYGYKDSNGEFHFFCPAMNERESHNEKERKRRSRVSDACSALRKLIPGMSDKTDKATVFEQAANYLKFLRNKFGTHVLFRQQKRPFAFPGASNVFVDTFRCHGNAVPHAHMNPLASR</sequence>
<dbReference type="GO" id="GO:0000978">
    <property type="term" value="F:RNA polymerase II cis-regulatory region sequence-specific DNA binding"/>
    <property type="evidence" value="ECO:0007669"/>
    <property type="project" value="TreeGrafter"/>
</dbReference>
<dbReference type="EMBL" id="BPLR01013258">
    <property type="protein sequence ID" value="GIY59950.1"/>
    <property type="molecule type" value="Genomic_DNA"/>
</dbReference>
<evidence type="ECO:0000256" key="7">
    <source>
        <dbReference type="ARBA" id="ARBA00023163"/>
    </source>
</evidence>
<accession>A0AAV4UQ05</accession>
<keyword evidence="12" id="KW-1185">Reference proteome</keyword>
<dbReference type="InterPro" id="IPR011598">
    <property type="entry name" value="bHLH_dom"/>
</dbReference>
<dbReference type="SMART" id="SM00353">
    <property type="entry name" value="HLH"/>
    <property type="match status" value="1"/>
</dbReference>
<organism evidence="11 12">
    <name type="scientific">Caerostris extrusa</name>
    <name type="common">Bark spider</name>
    <name type="synonym">Caerostris bankana</name>
    <dbReference type="NCBI Taxonomy" id="172846"/>
    <lineage>
        <taxon>Eukaryota</taxon>
        <taxon>Metazoa</taxon>
        <taxon>Ecdysozoa</taxon>
        <taxon>Arthropoda</taxon>
        <taxon>Chelicerata</taxon>
        <taxon>Arachnida</taxon>
        <taxon>Araneae</taxon>
        <taxon>Araneomorphae</taxon>
        <taxon>Entelegynae</taxon>
        <taxon>Araneoidea</taxon>
        <taxon>Araneidae</taxon>
        <taxon>Caerostris</taxon>
    </lineage>
</organism>
<keyword evidence="7" id="KW-0804">Transcription</keyword>
<keyword evidence="6" id="KW-0238">DNA-binding</keyword>
<dbReference type="GO" id="GO:0007283">
    <property type="term" value="P:spermatogenesis"/>
    <property type="evidence" value="ECO:0007669"/>
    <property type="project" value="UniProtKB-KW"/>
</dbReference>
<evidence type="ECO:0000256" key="5">
    <source>
        <dbReference type="ARBA" id="ARBA00023015"/>
    </source>
</evidence>
<dbReference type="SUPFAM" id="SSF47459">
    <property type="entry name" value="HLH, helix-loop-helix DNA-binding domain"/>
    <property type="match status" value="1"/>
</dbReference>
<evidence type="ECO:0000256" key="8">
    <source>
        <dbReference type="ARBA" id="ARBA00023242"/>
    </source>
</evidence>
<keyword evidence="3" id="KW-0221">Differentiation</keyword>
<keyword evidence="8" id="KW-0539">Nucleus</keyword>
<dbReference type="AlphaFoldDB" id="A0AAV4UQ05"/>
<gene>
    <name evidence="11" type="primary">AVEN_88956_1</name>
    <name evidence="11" type="ORF">CEXT_644301</name>
</gene>
<dbReference type="Proteomes" id="UP001054945">
    <property type="component" value="Unassembled WGS sequence"/>
</dbReference>
<keyword evidence="5" id="KW-0805">Transcription regulation</keyword>
<evidence type="ECO:0000256" key="2">
    <source>
        <dbReference type="ARBA" id="ARBA00022473"/>
    </source>
</evidence>
<name>A0AAV4UQ05_CAEEX</name>
<keyword evidence="4" id="KW-0744">Spermatogenesis</keyword>
<feature type="compositionally biased region" description="Low complexity" evidence="9">
    <location>
        <begin position="295"/>
        <end position="304"/>
    </location>
</feature>
<dbReference type="GO" id="GO:0000981">
    <property type="term" value="F:DNA-binding transcription factor activity, RNA polymerase II-specific"/>
    <property type="evidence" value="ECO:0007669"/>
    <property type="project" value="TreeGrafter"/>
</dbReference>
<protein>
    <submittedName>
        <fullName evidence="11">BHLH domain-containing protein</fullName>
    </submittedName>
</protein>
<evidence type="ECO:0000313" key="12">
    <source>
        <dbReference type="Proteomes" id="UP001054945"/>
    </source>
</evidence>
<evidence type="ECO:0000313" key="11">
    <source>
        <dbReference type="EMBL" id="GIY59950.1"/>
    </source>
</evidence>
<proteinExistence type="predicted"/>
<evidence type="ECO:0000259" key="10">
    <source>
        <dbReference type="PROSITE" id="PS50888"/>
    </source>
</evidence>
<dbReference type="Pfam" id="PF00010">
    <property type="entry name" value="HLH"/>
    <property type="match status" value="1"/>
</dbReference>
<evidence type="ECO:0000256" key="6">
    <source>
        <dbReference type="ARBA" id="ARBA00023125"/>
    </source>
</evidence>
<dbReference type="InterPro" id="IPR036638">
    <property type="entry name" value="HLH_DNA-bd_sf"/>
</dbReference>
<feature type="region of interest" description="Disordered" evidence="9">
    <location>
        <begin position="273"/>
        <end position="312"/>
    </location>
</feature>
<dbReference type="GO" id="GO:0046983">
    <property type="term" value="F:protein dimerization activity"/>
    <property type="evidence" value="ECO:0007669"/>
    <property type="project" value="InterPro"/>
</dbReference>
<comment type="caution">
    <text evidence="11">The sequence shown here is derived from an EMBL/GenBank/DDBJ whole genome shotgun (WGS) entry which is preliminary data.</text>
</comment>
<dbReference type="Gene3D" id="4.10.280.10">
    <property type="entry name" value="Helix-loop-helix DNA-binding domain"/>
    <property type="match status" value="1"/>
</dbReference>
<dbReference type="GO" id="GO:0030154">
    <property type="term" value="P:cell differentiation"/>
    <property type="evidence" value="ECO:0007669"/>
    <property type="project" value="UniProtKB-KW"/>
</dbReference>
<feature type="domain" description="BHLH" evidence="10">
    <location>
        <begin position="344"/>
        <end position="394"/>
    </location>
</feature>
<dbReference type="CDD" id="cd19683">
    <property type="entry name" value="bHLH_SOHLH_like"/>
    <property type="match status" value="1"/>
</dbReference>
<dbReference type="PROSITE" id="PS50888">
    <property type="entry name" value="BHLH"/>
    <property type="match status" value="1"/>
</dbReference>
<keyword evidence="2" id="KW-0217">Developmental protein</keyword>